<dbReference type="InterPro" id="IPR000914">
    <property type="entry name" value="SBP_5_dom"/>
</dbReference>
<evidence type="ECO:0000256" key="6">
    <source>
        <dbReference type="ARBA" id="ARBA00022927"/>
    </source>
</evidence>
<dbReference type="Pfam" id="PF00496">
    <property type="entry name" value="SBP_bac_5"/>
    <property type="match status" value="1"/>
</dbReference>
<feature type="compositionally biased region" description="Basic and acidic residues" evidence="8">
    <location>
        <begin position="655"/>
        <end position="676"/>
    </location>
</feature>
<dbReference type="GO" id="GO:1904680">
    <property type="term" value="F:peptide transmembrane transporter activity"/>
    <property type="evidence" value="ECO:0007669"/>
    <property type="project" value="TreeGrafter"/>
</dbReference>
<dbReference type="SUPFAM" id="SSF53850">
    <property type="entry name" value="Periplasmic binding protein-like II"/>
    <property type="match status" value="1"/>
</dbReference>
<dbReference type="STRING" id="888816.HMPREF9389_0109"/>
<dbReference type="CDD" id="cd08504">
    <property type="entry name" value="PBP2_OppA"/>
    <property type="match status" value="1"/>
</dbReference>
<evidence type="ECO:0000313" key="11">
    <source>
        <dbReference type="Proteomes" id="UP000005589"/>
    </source>
</evidence>
<dbReference type="PATRIC" id="fig|888816.3.peg.106"/>
<dbReference type="GO" id="GO:0042597">
    <property type="term" value="C:periplasmic space"/>
    <property type="evidence" value="ECO:0007669"/>
    <property type="project" value="UniProtKB-ARBA"/>
</dbReference>
<dbReference type="PANTHER" id="PTHR30290">
    <property type="entry name" value="PERIPLASMIC BINDING COMPONENT OF ABC TRANSPORTER"/>
    <property type="match status" value="1"/>
</dbReference>
<dbReference type="InterPro" id="IPR030678">
    <property type="entry name" value="Peptide/Ni-bd"/>
</dbReference>
<dbReference type="PROSITE" id="PS01040">
    <property type="entry name" value="SBP_BACTERIAL_5"/>
    <property type="match status" value="1"/>
</dbReference>
<evidence type="ECO:0000313" key="10">
    <source>
        <dbReference type="EMBL" id="EGJ44046.1"/>
    </source>
</evidence>
<dbReference type="HOGENOM" id="CLU_406318_0_0_9"/>
<keyword evidence="4" id="KW-0732">Signal</keyword>
<comment type="subcellular location">
    <subcellularLocation>
        <location evidence="1">Cell membrane</location>
        <topology evidence="1">Lipid-anchor</topology>
    </subcellularLocation>
</comment>
<dbReference type="GO" id="GO:0043190">
    <property type="term" value="C:ATP-binding cassette (ABC) transporter complex"/>
    <property type="evidence" value="ECO:0007669"/>
    <property type="project" value="InterPro"/>
</dbReference>
<evidence type="ECO:0000256" key="1">
    <source>
        <dbReference type="ARBA" id="ARBA00004193"/>
    </source>
</evidence>
<keyword evidence="3" id="KW-0813">Transport</keyword>
<gene>
    <name evidence="10" type="primary">aliA</name>
    <name evidence="10" type="ORF">HMPREF9389_0109</name>
</gene>
<dbReference type="PIRSF" id="PIRSF002741">
    <property type="entry name" value="MppA"/>
    <property type="match status" value="1"/>
</dbReference>
<dbReference type="AlphaFoldDB" id="F3UMQ1"/>
<dbReference type="PANTHER" id="PTHR30290:SF10">
    <property type="entry name" value="PERIPLASMIC OLIGOPEPTIDE-BINDING PROTEIN-RELATED"/>
    <property type="match status" value="1"/>
</dbReference>
<evidence type="ECO:0000256" key="7">
    <source>
        <dbReference type="SAM" id="Coils"/>
    </source>
</evidence>
<dbReference type="InterPro" id="IPR023765">
    <property type="entry name" value="SBP_5_CS"/>
</dbReference>
<protein>
    <submittedName>
        <fullName evidence="10">Oligopeptide ABC superfamily ATP binding cassette transporter, binding protein</fullName>
    </submittedName>
</protein>
<evidence type="ECO:0000256" key="4">
    <source>
        <dbReference type="ARBA" id="ARBA00022729"/>
    </source>
</evidence>
<dbReference type="InterPro" id="IPR039424">
    <property type="entry name" value="SBP_5"/>
</dbReference>
<proteinExistence type="inferred from homology"/>
<keyword evidence="5" id="KW-0571">Peptide transport</keyword>
<dbReference type="Gene3D" id="3.90.76.10">
    <property type="entry name" value="Dipeptide-binding Protein, Domain 1"/>
    <property type="match status" value="1"/>
</dbReference>
<feature type="non-terminal residue" evidence="10">
    <location>
        <position position="1"/>
    </location>
</feature>
<comment type="similarity">
    <text evidence="2">Belongs to the bacterial solute-binding protein 5 family.</text>
</comment>
<evidence type="ECO:0000256" key="8">
    <source>
        <dbReference type="SAM" id="MobiDB-lite"/>
    </source>
</evidence>
<reference evidence="10 11" key="1">
    <citation type="submission" date="2011-03" db="EMBL/GenBank/DDBJ databases">
        <authorList>
            <person name="Muzny D."/>
            <person name="Qin X."/>
            <person name="Deng J."/>
            <person name="Jiang H."/>
            <person name="Liu Y."/>
            <person name="Qu J."/>
            <person name="Song X.-Z."/>
            <person name="Zhang L."/>
            <person name="Thornton R."/>
            <person name="Coyle M."/>
            <person name="Francisco L."/>
            <person name="Jackson L."/>
            <person name="Javaid M."/>
            <person name="Korchina V."/>
            <person name="Kovar C."/>
            <person name="Mata R."/>
            <person name="Mathew T."/>
            <person name="Ngo R."/>
            <person name="Nguyen L."/>
            <person name="Nguyen N."/>
            <person name="Okwuonu G."/>
            <person name="Ongeri F."/>
            <person name="Pham C."/>
            <person name="Simmons D."/>
            <person name="Wilczek-Boney K."/>
            <person name="Hale W."/>
            <person name="Jakkamsetti A."/>
            <person name="Pham P."/>
            <person name="Ruth R."/>
            <person name="San Lucas F."/>
            <person name="Warren J."/>
            <person name="Zhang J."/>
            <person name="Zhao Z."/>
            <person name="Zhou C."/>
            <person name="Zhu D."/>
            <person name="Lee S."/>
            <person name="Bess C."/>
            <person name="Blankenburg K."/>
            <person name="Forbes L."/>
            <person name="Fu Q."/>
            <person name="Gubbala S."/>
            <person name="Hirani K."/>
            <person name="Jayaseelan J.C."/>
            <person name="Lara F."/>
            <person name="Munidasa M."/>
            <person name="Palculict T."/>
            <person name="Patil S."/>
            <person name="Pu L.-L."/>
            <person name="Saada N."/>
            <person name="Tang L."/>
            <person name="Weissenberger G."/>
            <person name="Zhu Y."/>
            <person name="Hemphill L."/>
            <person name="Shang Y."/>
            <person name="Youmans B."/>
            <person name="Ayvaz T."/>
            <person name="Ross M."/>
            <person name="Santibanez J."/>
            <person name="Aqrawi P."/>
            <person name="Gross S."/>
            <person name="Joshi V."/>
            <person name="Fowler G."/>
            <person name="Nazareth L."/>
            <person name="Reid J."/>
            <person name="Worley K."/>
            <person name="Petrosino J."/>
            <person name="Highlander S."/>
            <person name="Gibbs R."/>
        </authorList>
    </citation>
    <scope>NUCLEOTIDE SEQUENCE [LARGE SCALE GENOMIC DNA]</scope>
    <source>
        <strain evidence="10 11">SK355</strain>
    </source>
</reference>
<accession>F3UMQ1</accession>
<dbReference type="GO" id="GO:0015031">
    <property type="term" value="P:protein transport"/>
    <property type="evidence" value="ECO:0007669"/>
    <property type="project" value="UniProtKB-KW"/>
</dbReference>
<organism evidence="10 11">
    <name type="scientific">Streptococcus sanguinis SK355</name>
    <dbReference type="NCBI Taxonomy" id="888816"/>
    <lineage>
        <taxon>Bacteria</taxon>
        <taxon>Bacillati</taxon>
        <taxon>Bacillota</taxon>
        <taxon>Bacilli</taxon>
        <taxon>Lactobacillales</taxon>
        <taxon>Streptococcaceae</taxon>
        <taxon>Streptococcus</taxon>
    </lineage>
</organism>
<dbReference type="EMBL" id="AFFN01000002">
    <property type="protein sequence ID" value="EGJ44046.1"/>
    <property type="molecule type" value="Genomic_DNA"/>
</dbReference>
<dbReference type="Gene3D" id="3.10.105.10">
    <property type="entry name" value="Dipeptide-binding Protein, Domain 3"/>
    <property type="match status" value="1"/>
</dbReference>
<feature type="coiled-coil region" evidence="7">
    <location>
        <begin position="562"/>
        <end position="589"/>
    </location>
</feature>
<evidence type="ECO:0000259" key="9">
    <source>
        <dbReference type="Pfam" id="PF00496"/>
    </source>
</evidence>
<keyword evidence="7" id="KW-0175">Coiled coil</keyword>
<evidence type="ECO:0000256" key="5">
    <source>
        <dbReference type="ARBA" id="ARBA00022856"/>
    </source>
</evidence>
<comment type="caution">
    <text evidence="10">The sequence shown here is derived from an EMBL/GenBank/DDBJ whole genome shotgun (WGS) entry which is preliminary data.</text>
</comment>
<sequence length="676" mass="75289">IYAIILIKSKNLKDGETHMKQSKVFALAGVTLLAAGILTACSGSKSNTNSGSSTTFNYIYETDPENLNYLTSSKAATTDLTANVIDGLLENDQYGNLVPSMAEDWTVSQDGKTYTYKLRKDAKWYTSEGEEYADVTAEDFVTGLKYAADNKSETLYLVQDSVKGLKDYISGKIDFSEVGIKAVDDHTVEYTLNEPESFWNSKTTMGILYPVNKDFLENQGDKFAQATDPTSLLYNGPFLLKSLTSKSEIQFEKNPNYWDKENVHVDAVKLSFYDGQDQGKLADQFSQGALTTARLFPTSATYEKVEKDFKDNIVYTPQDASTFLVGTNIDRQSYNHTAKTSEAQKTSTKKALLNKDFRQALTFAFNRESYASQINGKDGADKLLRNLYIPPTFVQAGDKSFGDLVKEKVVTYGDEWKDVDFSDGQDGFYNENKAKAEFDKAKEALKADGVEFPIHLDIPVDQTATSKVQRVQSLKQSIEKTLGTDNVVIDVHQLSKDEVTNITLFAPSAAEEDWDISDNVGWSPDYQDPSTYLDVIKPGGENTKTFLGFDGTDNAAAKQVGLDEYTKLVEEAGAEKMDLNKRYEKYAAAQAWLTDSALLIPVTSRTGRPTLTKVVPFSAPFAWSGAKAREAASYKYMKLQDEPVTTKDYNSAQEKWNKERVESNKKAQEELADHVK</sequence>
<evidence type="ECO:0000256" key="2">
    <source>
        <dbReference type="ARBA" id="ARBA00005695"/>
    </source>
</evidence>
<dbReference type="eggNOG" id="COG4166">
    <property type="taxonomic scope" value="Bacteria"/>
</dbReference>
<keyword evidence="6" id="KW-0653">Protein transport</keyword>
<feature type="region of interest" description="Disordered" evidence="8">
    <location>
        <begin position="647"/>
        <end position="676"/>
    </location>
</feature>
<name>F3UMQ1_STRSA</name>
<evidence type="ECO:0000256" key="3">
    <source>
        <dbReference type="ARBA" id="ARBA00022448"/>
    </source>
</evidence>
<dbReference type="Proteomes" id="UP000005589">
    <property type="component" value="Unassembled WGS sequence"/>
</dbReference>
<feature type="domain" description="Solute-binding protein family 5" evidence="9">
    <location>
        <begin position="97"/>
        <end position="539"/>
    </location>
</feature>
<dbReference type="GO" id="GO:0015833">
    <property type="term" value="P:peptide transport"/>
    <property type="evidence" value="ECO:0007669"/>
    <property type="project" value="UniProtKB-KW"/>
</dbReference>
<dbReference type="Gene3D" id="3.40.190.10">
    <property type="entry name" value="Periplasmic binding protein-like II"/>
    <property type="match status" value="1"/>
</dbReference>